<keyword evidence="3 6" id="KW-0597">Phosphoprotein</keyword>
<dbReference type="SMART" id="SM00448">
    <property type="entry name" value="REC"/>
    <property type="match status" value="1"/>
</dbReference>
<comment type="catalytic activity">
    <reaction evidence="1">
        <text>ATP + protein L-histidine = ADP + protein N-phospho-L-histidine.</text>
        <dbReference type="EC" id="2.7.13.3"/>
    </reaction>
</comment>
<dbReference type="InterPro" id="IPR035965">
    <property type="entry name" value="PAS-like_dom_sf"/>
</dbReference>
<dbReference type="PROSITE" id="PS50112">
    <property type="entry name" value="PAS"/>
    <property type="match status" value="2"/>
</dbReference>
<dbReference type="SUPFAM" id="SSF55874">
    <property type="entry name" value="ATPase domain of HSP90 chaperone/DNA topoisomerase II/histidine kinase"/>
    <property type="match status" value="1"/>
</dbReference>
<dbReference type="InterPro" id="IPR001789">
    <property type="entry name" value="Sig_transdc_resp-reg_receiver"/>
</dbReference>
<evidence type="ECO:0000259" key="8">
    <source>
        <dbReference type="PROSITE" id="PS50109"/>
    </source>
</evidence>
<feature type="modified residue" description="4-aspartylphosphate" evidence="6">
    <location>
        <position position="61"/>
    </location>
</feature>
<dbReference type="PANTHER" id="PTHR43304:SF1">
    <property type="entry name" value="PAC DOMAIN-CONTAINING PROTEIN"/>
    <property type="match status" value="1"/>
</dbReference>
<dbReference type="SMART" id="SM00388">
    <property type="entry name" value="HisKA"/>
    <property type="match status" value="1"/>
</dbReference>
<evidence type="ECO:0000259" key="11">
    <source>
        <dbReference type="PROSITE" id="PS50113"/>
    </source>
</evidence>
<dbReference type="Gene3D" id="3.30.565.10">
    <property type="entry name" value="Histidine kinase-like ATPase, C-terminal domain"/>
    <property type="match status" value="1"/>
</dbReference>
<dbReference type="Pfam" id="PF02518">
    <property type="entry name" value="HATPase_c"/>
    <property type="match status" value="1"/>
</dbReference>
<dbReference type="CDD" id="cd00130">
    <property type="entry name" value="PAS"/>
    <property type="match status" value="2"/>
</dbReference>
<evidence type="ECO:0000256" key="2">
    <source>
        <dbReference type="ARBA" id="ARBA00012438"/>
    </source>
</evidence>
<evidence type="ECO:0000256" key="4">
    <source>
        <dbReference type="ARBA" id="ARBA00022679"/>
    </source>
</evidence>
<dbReference type="Proteomes" id="UP000198518">
    <property type="component" value="Unassembled WGS sequence"/>
</dbReference>
<protein>
    <recommendedName>
        <fullName evidence="2">histidine kinase</fullName>
        <ecNumber evidence="2">2.7.13.3</ecNumber>
    </recommendedName>
</protein>
<evidence type="ECO:0000259" key="9">
    <source>
        <dbReference type="PROSITE" id="PS50110"/>
    </source>
</evidence>
<dbReference type="InterPro" id="IPR013656">
    <property type="entry name" value="PAS_4"/>
</dbReference>
<dbReference type="AlphaFoldDB" id="A0A1I0QBI5"/>
<evidence type="ECO:0000256" key="6">
    <source>
        <dbReference type="PROSITE-ProRule" id="PRU00169"/>
    </source>
</evidence>
<dbReference type="EC" id="2.7.13.3" evidence="2"/>
<evidence type="ECO:0000256" key="3">
    <source>
        <dbReference type="ARBA" id="ARBA00022553"/>
    </source>
</evidence>
<dbReference type="InterPro" id="IPR000014">
    <property type="entry name" value="PAS"/>
</dbReference>
<dbReference type="InterPro" id="IPR003594">
    <property type="entry name" value="HATPase_dom"/>
</dbReference>
<feature type="domain" description="Response regulatory" evidence="9">
    <location>
        <begin position="10"/>
        <end position="126"/>
    </location>
</feature>
<dbReference type="InterPro" id="IPR036097">
    <property type="entry name" value="HisK_dim/P_sf"/>
</dbReference>
<dbReference type="InterPro" id="IPR005467">
    <property type="entry name" value="His_kinase_dom"/>
</dbReference>
<dbReference type="Gene3D" id="3.30.450.20">
    <property type="entry name" value="PAS domain"/>
    <property type="match status" value="4"/>
</dbReference>
<evidence type="ECO:0000259" key="10">
    <source>
        <dbReference type="PROSITE" id="PS50112"/>
    </source>
</evidence>
<dbReference type="Pfam" id="PF08448">
    <property type="entry name" value="PAS_4"/>
    <property type="match status" value="3"/>
</dbReference>
<keyword evidence="5" id="KW-0418">Kinase</keyword>
<feature type="domain" description="PAC" evidence="11">
    <location>
        <begin position="216"/>
        <end position="268"/>
    </location>
</feature>
<dbReference type="InterPro" id="IPR003661">
    <property type="entry name" value="HisK_dim/P_dom"/>
</dbReference>
<name>A0A1I0QBI5_9EURY</name>
<feature type="domain" description="PAC" evidence="11">
    <location>
        <begin position="464"/>
        <end position="514"/>
    </location>
</feature>
<dbReference type="CDD" id="cd00082">
    <property type="entry name" value="HisKA"/>
    <property type="match status" value="1"/>
</dbReference>
<dbReference type="InterPro" id="IPR001610">
    <property type="entry name" value="PAC"/>
</dbReference>
<evidence type="ECO:0000313" key="12">
    <source>
        <dbReference type="EMBL" id="SEW24405.1"/>
    </source>
</evidence>
<feature type="domain" description="PAS" evidence="10">
    <location>
        <begin position="511"/>
        <end position="553"/>
    </location>
</feature>
<keyword evidence="13" id="KW-1185">Reference proteome</keyword>
<accession>A0A1I0QBI5</accession>
<evidence type="ECO:0000256" key="1">
    <source>
        <dbReference type="ARBA" id="ARBA00000085"/>
    </source>
</evidence>
<dbReference type="OrthoDB" id="8127at2157"/>
<dbReference type="EMBL" id="FOJA01000001">
    <property type="protein sequence ID" value="SEW24405.1"/>
    <property type="molecule type" value="Genomic_DNA"/>
</dbReference>
<keyword evidence="4" id="KW-0808">Transferase</keyword>
<sequence length="874" mass="96282">MTTVSGDPIVVLLVEDDDALADLTATYLEREDDDFDVTTRPDAESALEYLGDATVDCIVSDHDMPGMNGLEFLEVVREAHSELPFMLFTGKGDEEIASDAISAGVTDYLQKDTGTDQYTVLANRVRNAVEKRRSQTALREEKHLLEQVLATTPGSVVFQPDGRVASATDRAQATLGLKDAQFPADPDWTLADLDGDPLGGNDHPARRVADSGQPLHGERLAVVFPDGWEKYLVMHCAPIFDDDGGVDRVVASFTDITDRVRRERELARVQTIVQAVGDPVYTTDEDGVITFVNDAFEELSGRDRDDLVGSHSSTLMTDDDFAEGTRVVSRLMKGDGESATVSLTGEHWADGVDHLDVHVGLLPEDGGFRGTAGVVRDVTEQRRRERKLRESEEKYATVVEEANDGVFVAQDGVLKFANSEGAAILDSDPESLEGTPVADVVAPEYRETVLSRLERRLAGGDPERRYEFEALTTDGDRTPIEFTAATITYEDDPAVLAICRDVADRRERERQRRRAETIVETAPDAVFILDEAANYVDGNRQAADLLGLPYDELSDHSVPELVDDGIFEREVVPRYRETVAALLSSDNDHDKGKFEFRVHPADGDETRVVECHLALRPHDGDFRGAIGVLRDVTERNRRRRELEAQNERLDEFASVVSHDLRSPLNVATGWLQRYRQTGDEDTLVTVEESLDRVDEILDELLTLARDGPDSRDPEAVPLQDAAAAAWNAVDTGDANVDIDTDDCRVTAVPSRLQELFENLFRNAVEHGSTDHASRTPESVVPSERPVQPDGAFRESAAVTVRVGELDDRRGFYVADDGPGIRETNREDVFEMGYTTTTSGTGFGLAIVATTAENHGWDVTLTESADGGARFEFET</sequence>
<dbReference type="PROSITE" id="PS50113">
    <property type="entry name" value="PAC"/>
    <property type="match status" value="3"/>
</dbReference>
<proteinExistence type="predicted"/>
<dbReference type="InterPro" id="IPR000700">
    <property type="entry name" value="PAS-assoc_C"/>
</dbReference>
<dbReference type="Pfam" id="PF00512">
    <property type="entry name" value="HisKA"/>
    <property type="match status" value="1"/>
</dbReference>
<dbReference type="SUPFAM" id="SSF55785">
    <property type="entry name" value="PYP-like sensor domain (PAS domain)"/>
    <property type="match status" value="4"/>
</dbReference>
<dbReference type="SMART" id="SM00086">
    <property type="entry name" value="PAC"/>
    <property type="match status" value="3"/>
</dbReference>
<dbReference type="STRING" id="355548.SAMN04487945_2458"/>
<dbReference type="NCBIfam" id="TIGR00229">
    <property type="entry name" value="sensory_box"/>
    <property type="match status" value="3"/>
</dbReference>
<dbReference type="SUPFAM" id="SSF47384">
    <property type="entry name" value="Homodimeric domain of signal transducing histidine kinase"/>
    <property type="match status" value="1"/>
</dbReference>
<evidence type="ECO:0000313" key="13">
    <source>
        <dbReference type="Proteomes" id="UP000198518"/>
    </source>
</evidence>
<dbReference type="RefSeq" id="WP_177170836.1">
    <property type="nucleotide sequence ID" value="NZ_FOJA01000001.1"/>
</dbReference>
<dbReference type="PROSITE" id="PS50110">
    <property type="entry name" value="RESPONSE_REGULATORY"/>
    <property type="match status" value="1"/>
</dbReference>
<organism evidence="12 13">
    <name type="scientific">Halobacterium jilantaiense</name>
    <dbReference type="NCBI Taxonomy" id="355548"/>
    <lineage>
        <taxon>Archaea</taxon>
        <taxon>Methanobacteriati</taxon>
        <taxon>Methanobacteriota</taxon>
        <taxon>Stenosarchaea group</taxon>
        <taxon>Halobacteria</taxon>
        <taxon>Halobacteriales</taxon>
        <taxon>Halobacteriaceae</taxon>
        <taxon>Halobacterium</taxon>
    </lineage>
</organism>
<dbReference type="SUPFAM" id="SSF52172">
    <property type="entry name" value="CheY-like"/>
    <property type="match status" value="1"/>
</dbReference>
<dbReference type="Gene3D" id="1.10.287.130">
    <property type="match status" value="1"/>
</dbReference>
<dbReference type="GO" id="GO:0006355">
    <property type="term" value="P:regulation of DNA-templated transcription"/>
    <property type="evidence" value="ECO:0007669"/>
    <property type="project" value="InterPro"/>
</dbReference>
<feature type="domain" description="PAC" evidence="11">
    <location>
        <begin position="592"/>
        <end position="644"/>
    </location>
</feature>
<feature type="region of interest" description="Disordered" evidence="7">
    <location>
        <begin position="767"/>
        <end position="788"/>
    </location>
</feature>
<dbReference type="InterPro" id="IPR013767">
    <property type="entry name" value="PAS_fold"/>
</dbReference>
<dbReference type="Pfam" id="PF00989">
    <property type="entry name" value="PAS"/>
    <property type="match status" value="1"/>
</dbReference>
<dbReference type="PROSITE" id="PS50109">
    <property type="entry name" value="HIS_KIN"/>
    <property type="match status" value="1"/>
</dbReference>
<dbReference type="InterPro" id="IPR036890">
    <property type="entry name" value="HATPase_C_sf"/>
</dbReference>
<evidence type="ECO:0000256" key="5">
    <source>
        <dbReference type="ARBA" id="ARBA00022777"/>
    </source>
</evidence>
<gene>
    <name evidence="12" type="ORF">SAMN04487945_2458</name>
</gene>
<evidence type="ECO:0000256" key="7">
    <source>
        <dbReference type="SAM" id="MobiDB-lite"/>
    </source>
</evidence>
<dbReference type="SMART" id="SM00387">
    <property type="entry name" value="HATPase_c"/>
    <property type="match status" value="1"/>
</dbReference>
<dbReference type="GO" id="GO:0000155">
    <property type="term" value="F:phosphorelay sensor kinase activity"/>
    <property type="evidence" value="ECO:0007669"/>
    <property type="project" value="InterPro"/>
</dbReference>
<feature type="domain" description="Histidine kinase" evidence="8">
    <location>
        <begin position="655"/>
        <end position="874"/>
    </location>
</feature>
<dbReference type="Gene3D" id="3.40.50.2300">
    <property type="match status" value="1"/>
</dbReference>
<dbReference type="InterPro" id="IPR052162">
    <property type="entry name" value="Sensor_kinase/Photoreceptor"/>
</dbReference>
<dbReference type="InterPro" id="IPR011006">
    <property type="entry name" value="CheY-like_superfamily"/>
</dbReference>
<reference evidence="12 13" key="1">
    <citation type="submission" date="2016-10" db="EMBL/GenBank/DDBJ databases">
        <authorList>
            <person name="de Groot N.N."/>
        </authorList>
    </citation>
    <scope>NUCLEOTIDE SEQUENCE [LARGE SCALE GENOMIC DNA]</scope>
    <source>
        <strain evidence="12 13">CGMCC 1.5337</strain>
    </source>
</reference>
<dbReference type="SMART" id="SM00091">
    <property type="entry name" value="PAS"/>
    <property type="match status" value="4"/>
</dbReference>
<dbReference type="Pfam" id="PF00072">
    <property type="entry name" value="Response_reg"/>
    <property type="match status" value="1"/>
</dbReference>
<feature type="domain" description="PAS" evidence="10">
    <location>
        <begin position="265"/>
        <end position="335"/>
    </location>
</feature>
<dbReference type="PANTHER" id="PTHR43304">
    <property type="entry name" value="PHYTOCHROME-LIKE PROTEIN CPH1"/>
    <property type="match status" value="1"/>
</dbReference>